<name>I0V7D7_9PSEU</name>
<accession>I0V7D7</accession>
<protein>
    <submittedName>
        <fullName evidence="2">ABC-type sugar transport system, periplasmic component</fullName>
    </submittedName>
</protein>
<gene>
    <name evidence="2" type="ORF">SacxiDRAFT_3848</name>
</gene>
<dbReference type="HOGENOM" id="CLU_031285_12_0_11"/>
<dbReference type="PROSITE" id="PS51257">
    <property type="entry name" value="PROKAR_LIPOPROTEIN"/>
    <property type="match status" value="1"/>
</dbReference>
<dbReference type="EMBL" id="JH636049">
    <property type="protein sequence ID" value="EID56040.1"/>
    <property type="molecule type" value="Genomic_DNA"/>
</dbReference>
<organism evidence="2 3">
    <name type="scientific">Saccharomonospora xinjiangensis XJ-54</name>
    <dbReference type="NCBI Taxonomy" id="882086"/>
    <lineage>
        <taxon>Bacteria</taxon>
        <taxon>Bacillati</taxon>
        <taxon>Actinomycetota</taxon>
        <taxon>Actinomycetes</taxon>
        <taxon>Pseudonocardiales</taxon>
        <taxon>Pseudonocardiaceae</taxon>
        <taxon>Saccharomonospora</taxon>
    </lineage>
</organism>
<dbReference type="STRING" id="882086.SacxiDRAFT_3848"/>
<evidence type="ECO:0000256" key="1">
    <source>
        <dbReference type="SAM" id="SignalP"/>
    </source>
</evidence>
<keyword evidence="3" id="KW-1185">Reference proteome</keyword>
<proteinExistence type="predicted"/>
<dbReference type="PANTHER" id="PTHR43649:SF14">
    <property type="entry name" value="BLR3389 PROTEIN"/>
    <property type="match status" value="1"/>
</dbReference>
<dbReference type="InterPro" id="IPR006059">
    <property type="entry name" value="SBP"/>
</dbReference>
<keyword evidence="2" id="KW-0762">Sugar transport</keyword>
<dbReference type="Pfam" id="PF01547">
    <property type="entry name" value="SBP_bac_1"/>
    <property type="match status" value="1"/>
</dbReference>
<dbReference type="PANTHER" id="PTHR43649">
    <property type="entry name" value="ARABINOSE-BINDING PROTEIN-RELATED"/>
    <property type="match status" value="1"/>
</dbReference>
<dbReference type="SUPFAM" id="SSF53850">
    <property type="entry name" value="Periplasmic binding protein-like II"/>
    <property type="match status" value="1"/>
</dbReference>
<dbReference type="Proteomes" id="UP000004691">
    <property type="component" value="Unassembled WGS sequence"/>
</dbReference>
<dbReference type="OrthoDB" id="8317736at2"/>
<keyword evidence="1" id="KW-0732">Signal</keyword>
<dbReference type="AlphaFoldDB" id="I0V7D7"/>
<dbReference type="eggNOG" id="COG1653">
    <property type="taxonomic scope" value="Bacteria"/>
</dbReference>
<evidence type="ECO:0000313" key="2">
    <source>
        <dbReference type="EMBL" id="EID56040.1"/>
    </source>
</evidence>
<dbReference type="RefSeq" id="WP_006240262.1">
    <property type="nucleotide sequence ID" value="NZ_JH636049.1"/>
</dbReference>
<reference evidence="2 3" key="1">
    <citation type="submission" date="2012-01" db="EMBL/GenBank/DDBJ databases">
        <title>Improved High-Quality Draft sequence of Saccharomonospora xinjiangensis XJ-54.</title>
        <authorList>
            <consortium name="US DOE Joint Genome Institute"/>
            <person name="Lucas S."/>
            <person name="Han J."/>
            <person name="Lapidus A."/>
            <person name="Cheng J.-F."/>
            <person name="Goodwin L."/>
            <person name="Pitluck S."/>
            <person name="Peters L."/>
            <person name="Mikhailova N."/>
            <person name="Teshima H."/>
            <person name="Detter J.C."/>
            <person name="Han C."/>
            <person name="Tapia R."/>
            <person name="Land M."/>
            <person name="Hauser L."/>
            <person name="Kyrpides N."/>
            <person name="Ivanova N."/>
            <person name="Pagani I."/>
            <person name="Brambilla E.-M."/>
            <person name="Klenk H.-P."/>
            <person name="Woyke T."/>
        </authorList>
    </citation>
    <scope>NUCLEOTIDE SEQUENCE [LARGE SCALE GENOMIC DNA]</scope>
    <source>
        <strain evidence="2 3">XJ-54</strain>
    </source>
</reference>
<dbReference type="Gene3D" id="3.40.190.10">
    <property type="entry name" value="Periplasmic binding protein-like II"/>
    <property type="match status" value="2"/>
</dbReference>
<evidence type="ECO:0000313" key="3">
    <source>
        <dbReference type="Proteomes" id="UP000004691"/>
    </source>
</evidence>
<keyword evidence="2" id="KW-0813">Transport</keyword>
<feature type="signal peptide" evidence="1">
    <location>
        <begin position="1"/>
        <end position="24"/>
    </location>
</feature>
<dbReference type="InterPro" id="IPR050490">
    <property type="entry name" value="Bact_solute-bd_prot1"/>
</dbReference>
<feature type="chain" id="PRO_5038936439" evidence="1">
    <location>
        <begin position="25"/>
        <end position="437"/>
    </location>
</feature>
<sequence>MALGTRRRSAAFAAGAAAVLALSAACGTNGPAGGSGANSWALTGGDEQTIRSSFEQWNQDKPDHAIEAEFFANDAYKQKIRTSIGAGGAPTLIFGWGGGTLRDWVEADKVVPISELVEDEAALTERFLPSVLDTGAVDGEIYALPNNGMQPVLLYYNKKLFDRIGAEPPATWSELLDLVPRFTEQGIAPFAIGGQSRWPQLMWLEYLVDRLGGPEVFDAVIAGEPGAWSHPAVLKAGEMIRELVDAGGFVKGYNSIAADSGADAALLYTDKAAMYLMGSWAYPSIKDSAPRFIAEGHLGYTTFPMVEGGKGDSANIVGNPANYWAVSAEASEKERAAAAAYLTEGLMNDDYVTTLLENGSVPPLRGVESKLSTTDESDYLSFVYGLAENAPNFELSWDQALSPKQADALLTNLEQLFTGALSPEQFCSAMDATIEQK</sequence>